<reference evidence="2" key="1">
    <citation type="journal article" date="2014" name="Proc. Natl. Acad. Sci. U.S.A.">
        <title>Extensive sampling of basidiomycete genomes demonstrates inadequacy of the white-rot/brown-rot paradigm for wood decay fungi.</title>
        <authorList>
            <person name="Riley R."/>
            <person name="Salamov A.A."/>
            <person name="Brown D.W."/>
            <person name="Nagy L.G."/>
            <person name="Floudas D."/>
            <person name="Held B.W."/>
            <person name="Levasseur A."/>
            <person name="Lombard V."/>
            <person name="Morin E."/>
            <person name="Otillar R."/>
            <person name="Lindquist E.A."/>
            <person name="Sun H."/>
            <person name="LaButti K.M."/>
            <person name="Schmutz J."/>
            <person name="Jabbour D."/>
            <person name="Luo H."/>
            <person name="Baker S.E."/>
            <person name="Pisabarro A.G."/>
            <person name="Walton J.D."/>
            <person name="Blanchette R.A."/>
            <person name="Henrissat B."/>
            <person name="Martin F."/>
            <person name="Cullen D."/>
            <person name="Hibbett D.S."/>
            <person name="Grigoriev I.V."/>
        </authorList>
    </citation>
    <scope>NUCLEOTIDE SEQUENCE [LARGE SCALE GENOMIC DNA]</scope>
    <source>
        <strain evidence="2">CBS 339.88</strain>
    </source>
</reference>
<dbReference type="HOGENOM" id="CLU_591900_0_0_1"/>
<dbReference type="STRING" id="685588.A0A067S3W5"/>
<dbReference type="Proteomes" id="UP000027222">
    <property type="component" value="Unassembled WGS sequence"/>
</dbReference>
<dbReference type="OrthoDB" id="2691851at2759"/>
<dbReference type="EMBL" id="KL142443">
    <property type="protein sequence ID" value="KDR65515.1"/>
    <property type="molecule type" value="Genomic_DNA"/>
</dbReference>
<protein>
    <submittedName>
        <fullName evidence="1">Uncharacterized protein</fullName>
    </submittedName>
</protein>
<gene>
    <name evidence="1" type="ORF">GALMADRAFT_148622</name>
</gene>
<dbReference type="AlphaFoldDB" id="A0A067S3W5"/>
<organism evidence="1 2">
    <name type="scientific">Galerina marginata (strain CBS 339.88)</name>
    <dbReference type="NCBI Taxonomy" id="685588"/>
    <lineage>
        <taxon>Eukaryota</taxon>
        <taxon>Fungi</taxon>
        <taxon>Dikarya</taxon>
        <taxon>Basidiomycota</taxon>
        <taxon>Agaricomycotina</taxon>
        <taxon>Agaricomycetes</taxon>
        <taxon>Agaricomycetidae</taxon>
        <taxon>Agaricales</taxon>
        <taxon>Agaricineae</taxon>
        <taxon>Strophariaceae</taxon>
        <taxon>Galerina</taxon>
    </lineage>
</organism>
<evidence type="ECO:0000313" key="1">
    <source>
        <dbReference type="EMBL" id="KDR65515.1"/>
    </source>
</evidence>
<sequence length="462" mass="51257">MYSSLKKKTALAKKLKLKSLDAGRKIGVRIGVLQPGSASKWLLQATTFLALKASWLSNYVQATVIGASILSGDPNDYTTRSFAISSCKQETVQDQERLLRLASDQLIESQTRLRRRLYCMGSEGDSRRRRALIAIGPPLNPDSDIYPLLSSLSLFNTRCGADDITSDFDWKHVLKRFPQHAPPQASLTLHLLAEGTSTLSADTLLVPSDKQNPSALATRRILRLLGRVYHHLLNAYMDVQLSLRDQLVHLSATAHLILAIYHRDKGDFIPVPTFFDVMSKIKNVYFCVAKTQIDNPNGSFWIFLQGTDGLEKVFGRVLVFWILTAEDGLTAAQFSSPLADMAKEGGYDIMCPFGNGEMVLVDGTLTVGEREETDEERWGLNFAWGHTAYIAMLKFHAALRFERHRSHHQHSFLEKAVGVVDQSTRPSCLLCLERASKPPFHSQSGGPGGGVPSIKASFIICP</sequence>
<name>A0A067S3W5_GALM3</name>
<keyword evidence="2" id="KW-1185">Reference proteome</keyword>
<evidence type="ECO:0000313" key="2">
    <source>
        <dbReference type="Proteomes" id="UP000027222"/>
    </source>
</evidence>
<proteinExistence type="predicted"/>
<accession>A0A067S3W5</accession>